<dbReference type="PANTHER" id="PTHR10566:SF123">
    <property type="entry name" value="PROTEIN KINASE SUPERFAMILY PROTEIN"/>
    <property type="match status" value="1"/>
</dbReference>
<evidence type="ECO:0000313" key="6">
    <source>
        <dbReference type="Proteomes" id="UP001178507"/>
    </source>
</evidence>
<dbReference type="InterPro" id="IPR018978">
    <property type="entry name" value="SDO1/SBDS_central"/>
</dbReference>
<dbReference type="InterPro" id="IPR002140">
    <property type="entry name" value="Sdo1/SBDS"/>
</dbReference>
<dbReference type="InterPro" id="IPR050154">
    <property type="entry name" value="UbiB_kinase"/>
</dbReference>
<evidence type="ECO:0000313" key="5">
    <source>
        <dbReference type="EMBL" id="CAJ1383639.1"/>
    </source>
</evidence>
<dbReference type="SUPFAM" id="SSF56112">
    <property type="entry name" value="Protein kinase-like (PK-like)"/>
    <property type="match status" value="1"/>
</dbReference>
<dbReference type="Pfam" id="PF09377">
    <property type="entry name" value="SBDS_domain_II"/>
    <property type="match status" value="1"/>
</dbReference>
<dbReference type="InterPro" id="IPR037188">
    <property type="entry name" value="Sdo1/SBDS_central_sf"/>
</dbReference>
<sequence length="916" mass="101401">MALKQPVGQKRLTNVAIVRMKSHGMRFEIACYKNKVLNWREGIEKDMNEVLQTETIFTNVSKAVIAKEKDLQKAFGTADQLEICKKILKDGDVQVSDKEREVHMESLFKDIVQILAERLVHNETGRQLTPLAVESALKNIGFSVQPDQPAKKQALKAMDEIQKKLSGSFSRAKMRVRMTFPARLLDDIRNFVESDCAGTIEKSEVAGAEREAEAKTEPRTEDQSVANAPAAAAPTLRSLIFVCDPSHYRELDRLATKTYAGESVALHVVTQNVVSATLPTGGEGYAPKGSSIQAAPKVEAKKGGARCSSCDAAFDDPAEYRGHCRSEWHNFNLKRCLRHVRVQWVGRAGAGGDRHLLLVQRFLLLDGGIGQGQGSFKELWSTEASANVQFWRLEQSLVTRAHFRSAHLIPMMAYDPSIQAWSTVGLTLAPQVRRSLCELGPSYIKLGQALASRPDLVGVQVADELIQLQDQLPPFDSEEALRVVREELCEVQDEAATELLQSLEGAEVVAAASLGQVYRGFVRGRAVAVKVQRPDARRLAAVDAALLRSLARLVEGLRDLRGERLVRANVLGAVDEFCSRLFEELDYRREADNAERFLALYGKQGKFAAQLPKPGLKIPELERDLCGRRILVMEWVEGERLVASAPSTACSVVDVSEDLPLVEMGITATLLQLLGTGVMHTDPHGGNLLKGPPLKLKGKSNQPLRQLVYLDFGLIADVPLQVREGLVCAVMYMVQKRWADVAGLFNQLMLLPDWVLADAETLESFTQDIEAAAKEALSFGDDSEVPSLRFAALLEQLAFLAPRYEFQLPPYFLNNARALGCLEGMARTVDPEFNILRKVYPFALKRLLSNPSDSPVLRKTLRDLCEEGGRLRLSRAQKLVADAARLTRKSPRSVAADALRSRGGRRFLRSLLRSEA</sequence>
<feature type="domain" description="C2H2-type" evidence="4">
    <location>
        <begin position="307"/>
        <end position="329"/>
    </location>
</feature>
<comment type="similarity">
    <text evidence="1">Belongs to the SDO1/SBDS family.</text>
</comment>
<evidence type="ECO:0000256" key="2">
    <source>
        <dbReference type="ARBA" id="ARBA00009670"/>
    </source>
</evidence>
<reference evidence="5" key="1">
    <citation type="submission" date="2023-08" db="EMBL/GenBank/DDBJ databases">
        <authorList>
            <person name="Chen Y."/>
            <person name="Shah S."/>
            <person name="Dougan E. K."/>
            <person name="Thang M."/>
            <person name="Chan C."/>
        </authorList>
    </citation>
    <scope>NUCLEOTIDE SEQUENCE</scope>
</reference>
<dbReference type="SUPFAM" id="SSF89895">
    <property type="entry name" value="FYSH domain"/>
    <property type="match status" value="1"/>
</dbReference>
<feature type="compositionally biased region" description="Basic and acidic residues" evidence="3">
    <location>
        <begin position="202"/>
        <end position="222"/>
    </location>
</feature>
<organism evidence="5 6">
    <name type="scientific">Effrenium voratum</name>
    <dbReference type="NCBI Taxonomy" id="2562239"/>
    <lineage>
        <taxon>Eukaryota</taxon>
        <taxon>Sar</taxon>
        <taxon>Alveolata</taxon>
        <taxon>Dinophyceae</taxon>
        <taxon>Suessiales</taxon>
        <taxon>Symbiodiniaceae</taxon>
        <taxon>Effrenium</taxon>
    </lineage>
</organism>
<dbReference type="Proteomes" id="UP001178507">
    <property type="component" value="Unassembled WGS sequence"/>
</dbReference>
<dbReference type="SUPFAM" id="SSF109728">
    <property type="entry name" value="Hypothetical protein AF0491, middle domain"/>
    <property type="match status" value="1"/>
</dbReference>
<dbReference type="CDD" id="cd05121">
    <property type="entry name" value="ABC1_ADCK3-like"/>
    <property type="match status" value="1"/>
</dbReference>
<comment type="caution">
    <text evidence="5">The sequence shown here is derived from an EMBL/GenBank/DDBJ whole genome shotgun (WGS) entry which is preliminary data.</text>
</comment>
<dbReference type="Gene3D" id="1.10.10.900">
    <property type="entry name" value="SBDS protein C-terminal domain, subdomain 1"/>
    <property type="match status" value="1"/>
</dbReference>
<protein>
    <recommendedName>
        <fullName evidence="4">C2H2-type domain-containing protein</fullName>
    </recommendedName>
</protein>
<gene>
    <name evidence="5" type="ORF">EVOR1521_LOCUS10716</name>
</gene>
<dbReference type="PANTHER" id="PTHR10566">
    <property type="entry name" value="CHAPERONE-ACTIVITY OF BC1 COMPLEX CABC1 -RELATED"/>
    <property type="match status" value="1"/>
</dbReference>
<dbReference type="Pfam" id="PF03109">
    <property type="entry name" value="ABC1"/>
    <property type="match status" value="1"/>
</dbReference>
<dbReference type="InterPro" id="IPR004147">
    <property type="entry name" value="ABC1_dom"/>
</dbReference>
<evidence type="ECO:0000256" key="1">
    <source>
        <dbReference type="ARBA" id="ARBA00007433"/>
    </source>
</evidence>
<keyword evidence="6" id="KW-1185">Reference proteome</keyword>
<dbReference type="InterPro" id="IPR013087">
    <property type="entry name" value="Znf_C2H2_type"/>
</dbReference>
<dbReference type="InterPro" id="IPR011009">
    <property type="entry name" value="Kinase-like_dom_sf"/>
</dbReference>
<proteinExistence type="inferred from homology"/>
<dbReference type="Pfam" id="PF01172">
    <property type="entry name" value="SBDS_N"/>
    <property type="match status" value="1"/>
</dbReference>
<accession>A0AA36MX29</accession>
<dbReference type="InterPro" id="IPR036786">
    <property type="entry name" value="Ribosome_mat_SBDS_N_sf"/>
</dbReference>
<dbReference type="NCBIfam" id="TIGR00291">
    <property type="entry name" value="RNA_SBDS"/>
    <property type="match status" value="1"/>
</dbReference>
<evidence type="ECO:0000256" key="3">
    <source>
        <dbReference type="SAM" id="MobiDB-lite"/>
    </source>
</evidence>
<dbReference type="PROSITE" id="PS00028">
    <property type="entry name" value="ZINC_FINGER_C2H2_1"/>
    <property type="match status" value="1"/>
</dbReference>
<dbReference type="Gene3D" id="3.30.1250.10">
    <property type="entry name" value="Ribosome maturation protein SBDS, N-terminal domain"/>
    <property type="match status" value="1"/>
</dbReference>
<evidence type="ECO:0000259" key="4">
    <source>
        <dbReference type="PROSITE" id="PS00028"/>
    </source>
</evidence>
<dbReference type="AlphaFoldDB" id="A0AA36MX29"/>
<name>A0AA36MX29_9DINO</name>
<comment type="similarity">
    <text evidence="2">Belongs to the protein kinase superfamily. ADCK protein kinase family.</text>
</comment>
<feature type="region of interest" description="Disordered" evidence="3">
    <location>
        <begin position="202"/>
        <end position="229"/>
    </location>
</feature>
<dbReference type="GO" id="GO:0042256">
    <property type="term" value="P:cytosolic ribosome assembly"/>
    <property type="evidence" value="ECO:0007669"/>
    <property type="project" value="InterPro"/>
</dbReference>
<dbReference type="InterPro" id="IPR019783">
    <property type="entry name" value="SDO1/SBDS_N"/>
</dbReference>
<dbReference type="EMBL" id="CAUJNA010001035">
    <property type="protein sequence ID" value="CAJ1383639.1"/>
    <property type="molecule type" value="Genomic_DNA"/>
</dbReference>